<dbReference type="InParanoid" id="A0A6L2PB90"/>
<evidence type="ECO:0000256" key="4">
    <source>
        <dbReference type="ARBA" id="ARBA00022676"/>
    </source>
</evidence>
<protein>
    <recommendedName>
        <fullName evidence="11">Beta-1,4-N-acetylgalactosaminyltransferase</fullName>
        <ecNumber evidence="11">2.4.1.-</ecNumber>
    </recommendedName>
    <alternativeName>
        <fullName evidence="11">Beta-4-GalNAcT</fullName>
    </alternativeName>
</protein>
<dbReference type="GO" id="GO:0005975">
    <property type="term" value="P:carbohydrate metabolic process"/>
    <property type="evidence" value="ECO:0007669"/>
    <property type="project" value="InterPro"/>
</dbReference>
<organism evidence="14 15">
    <name type="scientific">Coptotermes formosanus</name>
    <name type="common">Formosan subterranean termite</name>
    <dbReference type="NCBI Taxonomy" id="36987"/>
    <lineage>
        <taxon>Eukaryota</taxon>
        <taxon>Metazoa</taxon>
        <taxon>Ecdysozoa</taxon>
        <taxon>Arthropoda</taxon>
        <taxon>Hexapoda</taxon>
        <taxon>Insecta</taxon>
        <taxon>Pterygota</taxon>
        <taxon>Neoptera</taxon>
        <taxon>Polyneoptera</taxon>
        <taxon>Dictyoptera</taxon>
        <taxon>Blattodea</taxon>
        <taxon>Blattoidea</taxon>
        <taxon>Termitoidae</taxon>
        <taxon>Rhinotermitidae</taxon>
        <taxon>Coptotermes</taxon>
    </lineage>
</organism>
<dbReference type="AlphaFoldDB" id="A0A6L2PB90"/>
<evidence type="ECO:0000259" key="12">
    <source>
        <dbReference type="Pfam" id="PF02709"/>
    </source>
</evidence>
<dbReference type="Pfam" id="PF02709">
    <property type="entry name" value="Glyco_transf_7C"/>
    <property type="match status" value="1"/>
</dbReference>
<dbReference type="InterPro" id="IPR027791">
    <property type="entry name" value="Galactosyl_T_C"/>
</dbReference>
<keyword evidence="4 11" id="KW-0328">Glycosyltransferase</keyword>
<comment type="cofactor">
    <cofactor evidence="11">
        <name>Mn(2+)</name>
        <dbReference type="ChEBI" id="CHEBI:29035"/>
    </cofactor>
</comment>
<evidence type="ECO:0000256" key="3">
    <source>
        <dbReference type="ARBA" id="ARBA00005735"/>
    </source>
</evidence>
<evidence type="ECO:0000256" key="9">
    <source>
        <dbReference type="ARBA" id="ARBA00023136"/>
    </source>
</evidence>
<evidence type="ECO:0000256" key="6">
    <source>
        <dbReference type="ARBA" id="ARBA00022692"/>
    </source>
</evidence>
<dbReference type="GO" id="GO:0016020">
    <property type="term" value="C:membrane"/>
    <property type="evidence" value="ECO:0007669"/>
    <property type="project" value="UniProtKB-SubCell"/>
</dbReference>
<dbReference type="InterPro" id="IPR029044">
    <property type="entry name" value="Nucleotide-diphossugar_trans"/>
</dbReference>
<keyword evidence="7 11" id="KW-0735">Signal-anchor</keyword>
<dbReference type="Pfam" id="PF13733">
    <property type="entry name" value="Glyco_transf_7N"/>
    <property type="match status" value="1"/>
</dbReference>
<dbReference type="PANTHER" id="PTHR19300">
    <property type="entry name" value="BETA-1,4-GALACTOSYLTRANSFERASE"/>
    <property type="match status" value="1"/>
</dbReference>
<dbReference type="Proteomes" id="UP000502823">
    <property type="component" value="Unassembled WGS sequence"/>
</dbReference>
<dbReference type="FunCoup" id="A0A6L2PB90">
    <property type="interactions" value="641"/>
</dbReference>
<dbReference type="InterPro" id="IPR003859">
    <property type="entry name" value="Galactosyl_T"/>
</dbReference>
<keyword evidence="10 11" id="KW-0325">Glycoprotein</keyword>
<keyword evidence="8 11" id="KW-1133">Transmembrane helix</keyword>
<feature type="domain" description="Galactosyltransferase N-terminal" evidence="13">
    <location>
        <begin position="156"/>
        <end position="291"/>
    </location>
</feature>
<dbReference type="GO" id="GO:0008378">
    <property type="term" value="F:galactosyltransferase activity"/>
    <property type="evidence" value="ECO:0007669"/>
    <property type="project" value="TreeGrafter"/>
</dbReference>
<evidence type="ECO:0000256" key="7">
    <source>
        <dbReference type="ARBA" id="ARBA00022968"/>
    </source>
</evidence>
<evidence type="ECO:0000256" key="11">
    <source>
        <dbReference type="RuleBase" id="RU368121"/>
    </source>
</evidence>
<dbReference type="PRINTS" id="PR02050">
    <property type="entry name" value="B14GALTRFASE"/>
</dbReference>
<keyword evidence="11" id="KW-0464">Manganese</keyword>
<dbReference type="GO" id="GO:0033842">
    <property type="term" value="F:N-acetyl-beta-glucosaminyl-derivative 4-beta-N-acetylgalactosaminyltransferase activity"/>
    <property type="evidence" value="ECO:0007669"/>
    <property type="project" value="TreeGrafter"/>
</dbReference>
<keyword evidence="5 11" id="KW-0808">Transferase</keyword>
<dbReference type="SUPFAM" id="SSF53448">
    <property type="entry name" value="Nucleotide-diphospho-sugar transferases"/>
    <property type="match status" value="1"/>
</dbReference>
<comment type="function">
    <text evidence="11">Catalyzes the transfer of galactose onto proteins or lipids.</text>
</comment>
<dbReference type="CDD" id="cd00899">
    <property type="entry name" value="b4GalT"/>
    <property type="match status" value="1"/>
</dbReference>
<accession>A0A6L2PB90</accession>
<keyword evidence="15" id="KW-1185">Reference proteome</keyword>
<evidence type="ECO:0000259" key="13">
    <source>
        <dbReference type="Pfam" id="PF13733"/>
    </source>
</evidence>
<name>A0A6L2PB90_COPFO</name>
<dbReference type="InterPro" id="IPR027995">
    <property type="entry name" value="Galactosyl_T_N"/>
</dbReference>
<dbReference type="OrthoDB" id="10038994at2759"/>
<sequence>MRCRCLSAWSRTIQHVARQLYVCLHSHLCKLVIVLAVLIALQYLITTIFEAHQFEPLFTLNSTQSRSHSQGRWIPNSRGLLFPSHNSSCNGSMHVSMDRTLSPVENVTGATRNSSFLLTQNAVGNASSLVLNISASSVNPTTVPSLTVPFTGKSLCPPIPPNLTGPIKVLKGSPSFDELEKKFPVLEPGGRYRPQECQARDRVAIIVPYRDRAQHLCTLLLNLHPLLQRQQLDYGIFTASCFIFSGDGPFNRAMLMNVGFVEALKLYNYDCFIFHDVDLLPEDDRNLYTCPEQPRHMSVAVDVLKYKLPYQGIFGGVSAMTRTQFQKVNGFSNMFWGWGGEDDDMSNRIRHHGYHISRYPANVARYKMLTHRKQHANPKRYEFLNTGRKRFTTDGLSSLQYNVKQLDLGKLYTRILVELATPS</sequence>
<keyword evidence="11" id="KW-0479">Metal-binding</keyword>
<comment type="caution">
    <text evidence="14">The sequence shown here is derived from an EMBL/GenBank/DDBJ whole genome shotgun (WGS) entry which is preliminary data.</text>
</comment>
<proteinExistence type="inferred from homology"/>
<keyword evidence="6 11" id="KW-0812">Transmembrane</keyword>
<dbReference type="GO" id="GO:0005794">
    <property type="term" value="C:Golgi apparatus"/>
    <property type="evidence" value="ECO:0007669"/>
    <property type="project" value="TreeGrafter"/>
</dbReference>
<evidence type="ECO:0000313" key="14">
    <source>
        <dbReference type="EMBL" id="GFG29606.1"/>
    </source>
</evidence>
<reference evidence="15" key="1">
    <citation type="submission" date="2020-01" db="EMBL/GenBank/DDBJ databases">
        <title>Draft genome sequence of the Termite Coptotermes fromosanus.</title>
        <authorList>
            <person name="Itakura S."/>
            <person name="Yosikawa Y."/>
            <person name="Umezawa K."/>
        </authorList>
    </citation>
    <scope>NUCLEOTIDE SEQUENCE [LARGE SCALE GENOMIC DNA]</scope>
</reference>
<gene>
    <name evidence="14" type="ORF">Cfor_10435</name>
</gene>
<dbReference type="GO" id="GO:0046872">
    <property type="term" value="F:metal ion binding"/>
    <property type="evidence" value="ECO:0007669"/>
    <property type="project" value="UniProtKB-UniRule"/>
</dbReference>
<evidence type="ECO:0000256" key="5">
    <source>
        <dbReference type="ARBA" id="ARBA00022679"/>
    </source>
</evidence>
<evidence type="ECO:0000256" key="10">
    <source>
        <dbReference type="ARBA" id="ARBA00023180"/>
    </source>
</evidence>
<dbReference type="GO" id="GO:0006688">
    <property type="term" value="P:glycosphingolipid biosynthetic process"/>
    <property type="evidence" value="ECO:0007669"/>
    <property type="project" value="TreeGrafter"/>
</dbReference>
<dbReference type="PANTHER" id="PTHR19300:SF57">
    <property type="entry name" value="BETA-1,4-N-ACETYLGALACTOSAMINYLTRANSFERASE"/>
    <property type="match status" value="1"/>
</dbReference>
<evidence type="ECO:0000256" key="1">
    <source>
        <dbReference type="ARBA" id="ARBA00004606"/>
    </source>
</evidence>
<evidence type="ECO:0000256" key="2">
    <source>
        <dbReference type="ARBA" id="ARBA00004922"/>
    </source>
</evidence>
<evidence type="ECO:0000256" key="8">
    <source>
        <dbReference type="ARBA" id="ARBA00022989"/>
    </source>
</evidence>
<keyword evidence="9 11" id="KW-0472">Membrane</keyword>
<dbReference type="UniPathway" id="UPA00378"/>
<evidence type="ECO:0000313" key="15">
    <source>
        <dbReference type="Proteomes" id="UP000502823"/>
    </source>
</evidence>
<feature type="domain" description="Galactosyltransferase C-terminal" evidence="12">
    <location>
        <begin position="295"/>
        <end position="372"/>
    </location>
</feature>
<dbReference type="EMBL" id="BLKM01007078">
    <property type="protein sequence ID" value="GFG29606.1"/>
    <property type="molecule type" value="Genomic_DNA"/>
</dbReference>
<feature type="transmembrane region" description="Helical" evidence="11">
    <location>
        <begin position="20"/>
        <end position="45"/>
    </location>
</feature>
<comment type="similarity">
    <text evidence="3 11">Belongs to the glycosyltransferase 7 family.</text>
</comment>
<dbReference type="EC" id="2.4.1.-" evidence="11"/>
<dbReference type="Gene3D" id="3.90.550.10">
    <property type="entry name" value="Spore Coat Polysaccharide Biosynthesis Protein SpsA, Chain A"/>
    <property type="match status" value="1"/>
</dbReference>
<comment type="subcellular location">
    <subcellularLocation>
        <location evidence="1 11">Membrane</location>
        <topology evidence="1 11">Single-pass type II membrane protein</topology>
    </subcellularLocation>
</comment>
<comment type="pathway">
    <text evidence="2 11">Protein modification; protein glycosylation.</text>
</comment>